<evidence type="ECO:0000256" key="7">
    <source>
        <dbReference type="ARBA" id="ARBA00023157"/>
    </source>
</evidence>
<dbReference type="PANTHER" id="PTHR25466">
    <property type="entry name" value="T-LYMPHOCYTE ACTIVATION ANTIGEN"/>
    <property type="match status" value="1"/>
</dbReference>
<dbReference type="InterPro" id="IPR013106">
    <property type="entry name" value="Ig_V-set"/>
</dbReference>
<keyword evidence="2" id="KW-1003">Cell membrane</keyword>
<dbReference type="SMART" id="SM00409">
    <property type="entry name" value="IG"/>
    <property type="match status" value="1"/>
</dbReference>
<evidence type="ECO:0000256" key="5">
    <source>
        <dbReference type="ARBA" id="ARBA00022989"/>
    </source>
</evidence>
<accession>A0A8T2KI27</accession>
<evidence type="ECO:0000313" key="13">
    <source>
        <dbReference type="EMBL" id="KAG8455180.1"/>
    </source>
</evidence>
<dbReference type="Gene3D" id="2.60.40.10">
    <property type="entry name" value="Immunoglobulins"/>
    <property type="match status" value="2"/>
</dbReference>
<dbReference type="InterPro" id="IPR013783">
    <property type="entry name" value="Ig-like_fold"/>
</dbReference>
<dbReference type="GO" id="GO:0031295">
    <property type="term" value="P:T cell costimulation"/>
    <property type="evidence" value="ECO:0007669"/>
    <property type="project" value="TreeGrafter"/>
</dbReference>
<evidence type="ECO:0000256" key="10">
    <source>
        <dbReference type="ARBA" id="ARBA00023319"/>
    </source>
</evidence>
<comment type="subcellular location">
    <subcellularLocation>
        <location evidence="1">Cell membrane</location>
        <topology evidence="1">Single-pass type I membrane protein</topology>
    </subcellularLocation>
</comment>
<keyword evidence="7" id="KW-1015">Disulfide bond</keyword>
<keyword evidence="5 11" id="KW-1133">Transmembrane helix</keyword>
<dbReference type="Pfam" id="PF22705">
    <property type="entry name" value="C2-set_3"/>
    <property type="match status" value="1"/>
</dbReference>
<dbReference type="GO" id="GO:0042130">
    <property type="term" value="P:negative regulation of T cell proliferation"/>
    <property type="evidence" value="ECO:0007669"/>
    <property type="project" value="TreeGrafter"/>
</dbReference>
<evidence type="ECO:0000256" key="4">
    <source>
        <dbReference type="ARBA" id="ARBA00022729"/>
    </source>
</evidence>
<comment type="caution">
    <text evidence="13">The sequence shown here is derived from an EMBL/GenBank/DDBJ whole genome shotgun (WGS) entry which is preliminary data.</text>
</comment>
<evidence type="ECO:0000256" key="11">
    <source>
        <dbReference type="SAM" id="Phobius"/>
    </source>
</evidence>
<keyword evidence="3 11" id="KW-0812">Transmembrane</keyword>
<evidence type="ECO:0000256" key="2">
    <source>
        <dbReference type="ARBA" id="ARBA00022475"/>
    </source>
</evidence>
<reference evidence="13" key="1">
    <citation type="thesis" date="2020" institute="ProQuest LLC" country="789 East Eisenhower Parkway, Ann Arbor, MI, USA">
        <title>Comparative Genomics and Chromosome Evolution.</title>
        <authorList>
            <person name="Mudd A.B."/>
        </authorList>
    </citation>
    <scope>NUCLEOTIDE SEQUENCE</scope>
    <source>
        <strain evidence="13">Female2</strain>
        <tissue evidence="13">Blood</tissue>
    </source>
</reference>
<feature type="domain" description="Ig-like" evidence="12">
    <location>
        <begin position="16"/>
        <end position="137"/>
    </location>
</feature>
<keyword evidence="6 11" id="KW-0472">Membrane</keyword>
<sequence length="299" mass="34268">MPAGEYLLCIFFMWFPTFTFLFVALFVVTVQQSTYTAQYGDKVHLICIFPVGEDIKNLQKLKMSWEHLDTSQEVLILNNGKLDLTHQADTFKGRATLLMDVLNTGQAVLEIRNLKLSDSGKYRCVLQLDASDHKTINLEVQASYKIIYIYSHSSPADNEDFLTCQSLGFPLAEVYWQNNGGNITLPATTSHILTSDGLYNTTSTIKYRPDIKQNYSCVFWNKALKQKTQVFFGYQELKDNQVAESHFHAMIIISIFISLLVMMLVVCIKRKGCFKCFRKKGKDFHHKRAIVRMSGHTMI</sequence>
<dbReference type="PROSITE" id="PS50835">
    <property type="entry name" value="IG_LIKE"/>
    <property type="match status" value="2"/>
</dbReference>
<keyword evidence="10" id="KW-0393">Immunoglobulin domain</keyword>
<feature type="transmembrane region" description="Helical" evidence="11">
    <location>
        <begin position="247"/>
        <end position="268"/>
    </location>
</feature>
<dbReference type="InterPro" id="IPR053896">
    <property type="entry name" value="BTN3A2-like_Ig-C"/>
</dbReference>
<dbReference type="GO" id="GO:0042102">
    <property type="term" value="P:positive regulation of T cell proliferation"/>
    <property type="evidence" value="ECO:0007669"/>
    <property type="project" value="TreeGrafter"/>
</dbReference>
<dbReference type="InterPro" id="IPR007110">
    <property type="entry name" value="Ig-like_dom"/>
</dbReference>
<dbReference type="OrthoDB" id="8680608at2759"/>
<dbReference type="GO" id="GO:0006955">
    <property type="term" value="P:immune response"/>
    <property type="evidence" value="ECO:0007669"/>
    <property type="project" value="TreeGrafter"/>
</dbReference>
<dbReference type="InterPro" id="IPR036179">
    <property type="entry name" value="Ig-like_dom_sf"/>
</dbReference>
<dbReference type="InterPro" id="IPR003599">
    <property type="entry name" value="Ig_sub"/>
</dbReference>
<gene>
    <name evidence="13" type="ORF">GDO86_001393</name>
</gene>
<feature type="transmembrane region" description="Helical" evidence="11">
    <location>
        <begin position="7"/>
        <end position="28"/>
    </location>
</feature>
<dbReference type="GO" id="GO:0009897">
    <property type="term" value="C:external side of plasma membrane"/>
    <property type="evidence" value="ECO:0007669"/>
    <property type="project" value="TreeGrafter"/>
</dbReference>
<dbReference type="InterPro" id="IPR051713">
    <property type="entry name" value="T-cell_Activation_Regulation"/>
</dbReference>
<dbReference type="Pfam" id="PF07686">
    <property type="entry name" value="V-set"/>
    <property type="match status" value="1"/>
</dbReference>
<proteinExistence type="predicted"/>
<organism evidence="13 14">
    <name type="scientific">Hymenochirus boettgeri</name>
    <name type="common">Congo dwarf clawed frog</name>
    <dbReference type="NCBI Taxonomy" id="247094"/>
    <lineage>
        <taxon>Eukaryota</taxon>
        <taxon>Metazoa</taxon>
        <taxon>Chordata</taxon>
        <taxon>Craniata</taxon>
        <taxon>Vertebrata</taxon>
        <taxon>Euteleostomi</taxon>
        <taxon>Amphibia</taxon>
        <taxon>Batrachia</taxon>
        <taxon>Anura</taxon>
        <taxon>Pipoidea</taxon>
        <taxon>Pipidae</taxon>
        <taxon>Pipinae</taxon>
        <taxon>Hymenochirus</taxon>
    </lineage>
</organism>
<evidence type="ECO:0000256" key="3">
    <source>
        <dbReference type="ARBA" id="ARBA00022692"/>
    </source>
</evidence>
<keyword evidence="9" id="KW-0325">Glycoprotein</keyword>
<dbReference type="PANTHER" id="PTHR25466:SF1">
    <property type="entry name" value="PROGRAMMED CELL DEATH 1 LIGAND 2"/>
    <property type="match status" value="1"/>
</dbReference>
<evidence type="ECO:0000313" key="14">
    <source>
        <dbReference type="Proteomes" id="UP000812440"/>
    </source>
</evidence>
<dbReference type="Proteomes" id="UP000812440">
    <property type="component" value="Chromosome 1"/>
</dbReference>
<dbReference type="EMBL" id="JAACNH010000001">
    <property type="protein sequence ID" value="KAG8455180.1"/>
    <property type="molecule type" value="Genomic_DNA"/>
</dbReference>
<name>A0A8T2KI27_9PIPI</name>
<evidence type="ECO:0000256" key="1">
    <source>
        <dbReference type="ARBA" id="ARBA00004251"/>
    </source>
</evidence>
<evidence type="ECO:0000256" key="9">
    <source>
        <dbReference type="ARBA" id="ARBA00023180"/>
    </source>
</evidence>
<dbReference type="AlphaFoldDB" id="A0A8T2KI27"/>
<evidence type="ECO:0000259" key="12">
    <source>
        <dbReference type="PROSITE" id="PS50835"/>
    </source>
</evidence>
<keyword evidence="14" id="KW-1185">Reference proteome</keyword>
<dbReference type="GO" id="GO:0007166">
    <property type="term" value="P:cell surface receptor signaling pathway"/>
    <property type="evidence" value="ECO:0007669"/>
    <property type="project" value="TreeGrafter"/>
</dbReference>
<evidence type="ECO:0000256" key="6">
    <source>
        <dbReference type="ARBA" id="ARBA00023136"/>
    </source>
</evidence>
<feature type="domain" description="Ig-like" evidence="12">
    <location>
        <begin position="162"/>
        <end position="217"/>
    </location>
</feature>
<dbReference type="GO" id="GO:0071222">
    <property type="term" value="P:cellular response to lipopolysaccharide"/>
    <property type="evidence" value="ECO:0007669"/>
    <property type="project" value="TreeGrafter"/>
</dbReference>
<keyword evidence="4" id="KW-0732">Signal</keyword>
<keyword evidence="8" id="KW-0675">Receptor</keyword>
<dbReference type="SUPFAM" id="SSF48726">
    <property type="entry name" value="Immunoglobulin"/>
    <property type="match status" value="2"/>
</dbReference>
<protein>
    <recommendedName>
        <fullName evidence="12">Ig-like domain-containing protein</fullName>
    </recommendedName>
</protein>
<evidence type="ECO:0000256" key="8">
    <source>
        <dbReference type="ARBA" id="ARBA00023170"/>
    </source>
</evidence>